<reference evidence="2 3" key="1">
    <citation type="submission" date="2019-08" db="EMBL/GenBank/DDBJ databases">
        <authorList>
            <person name="Peeters C."/>
        </authorList>
    </citation>
    <scope>NUCLEOTIDE SEQUENCE [LARGE SCALE GENOMIC DNA]</scope>
    <source>
        <strain evidence="2 3">LMG 31118</strain>
    </source>
</reference>
<proteinExistence type="predicted"/>
<gene>
    <name evidence="2" type="ORF">PCA31118_04823</name>
</gene>
<evidence type="ECO:0000313" key="2">
    <source>
        <dbReference type="EMBL" id="VVE74707.1"/>
    </source>
</evidence>
<evidence type="ECO:0000256" key="1">
    <source>
        <dbReference type="SAM" id="MobiDB-lite"/>
    </source>
</evidence>
<feature type="region of interest" description="Disordered" evidence="1">
    <location>
        <begin position="61"/>
        <end position="89"/>
    </location>
</feature>
<dbReference type="AlphaFoldDB" id="A0A5E5ANX4"/>
<evidence type="ECO:0000313" key="3">
    <source>
        <dbReference type="Proteomes" id="UP000414136"/>
    </source>
</evidence>
<protein>
    <submittedName>
        <fullName evidence="2">Uncharacterized protein</fullName>
    </submittedName>
</protein>
<sequence length="242" mass="25866">MPRIASFTAGTAALIDPSPAFGPTARQLPAPPYATLAVAILAGRAQLSTGNAAGACTSSLANSPVPPASDGRPGELPTGKVGAGREPILRKGRPGSALNSWISWLATAKSLIIEKTCITSWGVFSTSHPVFSTSHILRDSPRFHTSLSLKLLKKKEKAEKKGIETGTYKHPRVGASFPRVGTCAYFLIHEFYPLPRVDSWKLVEIIFFIFRDLIFDGGPSTNPRVALRVVTPFAPKAGEQCS</sequence>
<keyword evidence="3" id="KW-1185">Reference proteome</keyword>
<dbReference type="Proteomes" id="UP000414136">
    <property type="component" value="Unassembled WGS sequence"/>
</dbReference>
<name>A0A5E5ANX4_9BURK</name>
<accession>A0A5E5ANX4</accession>
<organism evidence="2 3">
    <name type="scientific">Pandoraea captiosa</name>
    <dbReference type="NCBI Taxonomy" id="2508302"/>
    <lineage>
        <taxon>Bacteria</taxon>
        <taxon>Pseudomonadati</taxon>
        <taxon>Pseudomonadota</taxon>
        <taxon>Betaproteobacteria</taxon>
        <taxon>Burkholderiales</taxon>
        <taxon>Burkholderiaceae</taxon>
        <taxon>Pandoraea</taxon>
    </lineage>
</organism>
<dbReference type="EMBL" id="CABPSQ010000014">
    <property type="protein sequence ID" value="VVE74707.1"/>
    <property type="molecule type" value="Genomic_DNA"/>
</dbReference>